<dbReference type="AlphaFoldDB" id="A0A9P9F5Q1"/>
<protein>
    <submittedName>
        <fullName evidence="2">Uncharacterized protein</fullName>
    </submittedName>
</protein>
<dbReference type="OrthoDB" id="5100126at2759"/>
<keyword evidence="3" id="KW-1185">Reference proteome</keyword>
<organism evidence="2 3">
    <name type="scientific">Dactylonectria macrodidyma</name>
    <dbReference type="NCBI Taxonomy" id="307937"/>
    <lineage>
        <taxon>Eukaryota</taxon>
        <taxon>Fungi</taxon>
        <taxon>Dikarya</taxon>
        <taxon>Ascomycota</taxon>
        <taxon>Pezizomycotina</taxon>
        <taxon>Sordariomycetes</taxon>
        <taxon>Hypocreomycetidae</taxon>
        <taxon>Hypocreales</taxon>
        <taxon>Nectriaceae</taxon>
        <taxon>Dactylonectria</taxon>
    </lineage>
</organism>
<proteinExistence type="predicted"/>
<evidence type="ECO:0000313" key="2">
    <source>
        <dbReference type="EMBL" id="KAH7152783.1"/>
    </source>
</evidence>
<evidence type="ECO:0000313" key="3">
    <source>
        <dbReference type="Proteomes" id="UP000738349"/>
    </source>
</evidence>
<sequence length="192" mass="22307">MAILEAEYYYRRRVNRRQAMGQTQLPPQWQRRRWKQSHESSLREQSRLFQRRLRATLPLTVYPPLLTRQYHGLPPHPSRASTPVEALKSIPQEPETPVLLPDPSPYVARGRGYAHVGGLGFSIKFARRQLGKGEKKEELLVYEPEPMEPLFGLDEHLDLLPSPELEAQPELELMDWINLIPLEPWEGCELIA</sequence>
<dbReference type="EMBL" id="JAGMUV010000006">
    <property type="protein sequence ID" value="KAH7152783.1"/>
    <property type="molecule type" value="Genomic_DNA"/>
</dbReference>
<feature type="region of interest" description="Disordered" evidence="1">
    <location>
        <begin position="19"/>
        <end position="41"/>
    </location>
</feature>
<comment type="caution">
    <text evidence="2">The sequence shown here is derived from an EMBL/GenBank/DDBJ whole genome shotgun (WGS) entry which is preliminary data.</text>
</comment>
<evidence type="ECO:0000256" key="1">
    <source>
        <dbReference type="SAM" id="MobiDB-lite"/>
    </source>
</evidence>
<gene>
    <name evidence="2" type="ORF">EDB81DRAFT_945738</name>
</gene>
<name>A0A9P9F5Q1_9HYPO</name>
<reference evidence="2" key="1">
    <citation type="journal article" date="2021" name="Nat. Commun.">
        <title>Genetic determinants of endophytism in the Arabidopsis root mycobiome.</title>
        <authorList>
            <person name="Mesny F."/>
            <person name="Miyauchi S."/>
            <person name="Thiergart T."/>
            <person name="Pickel B."/>
            <person name="Atanasova L."/>
            <person name="Karlsson M."/>
            <person name="Huettel B."/>
            <person name="Barry K.W."/>
            <person name="Haridas S."/>
            <person name="Chen C."/>
            <person name="Bauer D."/>
            <person name="Andreopoulos W."/>
            <person name="Pangilinan J."/>
            <person name="LaButti K."/>
            <person name="Riley R."/>
            <person name="Lipzen A."/>
            <person name="Clum A."/>
            <person name="Drula E."/>
            <person name="Henrissat B."/>
            <person name="Kohler A."/>
            <person name="Grigoriev I.V."/>
            <person name="Martin F.M."/>
            <person name="Hacquard S."/>
        </authorList>
    </citation>
    <scope>NUCLEOTIDE SEQUENCE</scope>
    <source>
        <strain evidence="2">MPI-CAGE-AT-0147</strain>
    </source>
</reference>
<accession>A0A9P9F5Q1</accession>
<dbReference type="Proteomes" id="UP000738349">
    <property type="component" value="Unassembled WGS sequence"/>
</dbReference>